<dbReference type="PANTHER" id="PTHR32552">
    <property type="entry name" value="FERRICHROME IRON RECEPTOR-RELATED"/>
    <property type="match status" value="1"/>
</dbReference>
<comment type="subcellular location">
    <subcellularLocation>
        <location evidence="1 11">Cell outer membrane</location>
        <topology evidence="1 11">Multi-pass membrane protein</topology>
    </subcellularLocation>
</comment>
<keyword evidence="17" id="KW-1185">Reference proteome</keyword>
<evidence type="ECO:0000256" key="6">
    <source>
        <dbReference type="ARBA" id="ARBA00023004"/>
    </source>
</evidence>
<evidence type="ECO:0000259" key="15">
    <source>
        <dbReference type="Pfam" id="PF07715"/>
    </source>
</evidence>
<evidence type="ECO:0000313" key="16">
    <source>
        <dbReference type="EMBL" id="ENZ82911.1"/>
    </source>
</evidence>
<dbReference type="InterPro" id="IPR039426">
    <property type="entry name" value="TonB-dep_rcpt-like"/>
</dbReference>
<evidence type="ECO:0000256" key="8">
    <source>
        <dbReference type="ARBA" id="ARBA00023077"/>
    </source>
</evidence>
<keyword evidence="8 12" id="KW-0798">TonB box</keyword>
<evidence type="ECO:0000256" key="10">
    <source>
        <dbReference type="ARBA" id="ARBA00023237"/>
    </source>
</evidence>
<proteinExistence type="inferred from homology"/>
<keyword evidence="16" id="KW-0675">Receptor</keyword>
<keyword evidence="7" id="KW-0406">Ion transport</keyword>
<accession>R0D2P2</accession>
<dbReference type="InterPro" id="IPR000531">
    <property type="entry name" value="Beta-barrel_TonB"/>
</dbReference>
<dbReference type="GO" id="GO:0009279">
    <property type="term" value="C:cell outer membrane"/>
    <property type="evidence" value="ECO:0007669"/>
    <property type="project" value="UniProtKB-SubCell"/>
</dbReference>
<keyword evidence="10 11" id="KW-0998">Cell outer membrane</keyword>
<evidence type="ECO:0000259" key="14">
    <source>
        <dbReference type="Pfam" id="PF00593"/>
    </source>
</evidence>
<dbReference type="Pfam" id="PF00593">
    <property type="entry name" value="TonB_dep_Rec_b-barrel"/>
    <property type="match status" value="1"/>
</dbReference>
<dbReference type="PATRIC" id="fig|1292034.3.peg.1092"/>
<feature type="domain" description="TonB-dependent receptor-like beta-barrel" evidence="14">
    <location>
        <begin position="301"/>
        <end position="721"/>
    </location>
</feature>
<evidence type="ECO:0000256" key="3">
    <source>
        <dbReference type="ARBA" id="ARBA00022452"/>
    </source>
</evidence>
<keyword evidence="9 11" id="KW-0472">Membrane</keyword>
<dbReference type="EMBL" id="APMP01000004">
    <property type="protein sequence ID" value="ENZ82911.1"/>
    <property type="molecule type" value="Genomic_DNA"/>
</dbReference>
<dbReference type="CDD" id="cd01347">
    <property type="entry name" value="ligand_gated_channel"/>
    <property type="match status" value="1"/>
</dbReference>
<dbReference type="PROSITE" id="PS52016">
    <property type="entry name" value="TONB_DEPENDENT_REC_3"/>
    <property type="match status" value="1"/>
</dbReference>
<evidence type="ECO:0000256" key="2">
    <source>
        <dbReference type="ARBA" id="ARBA00022448"/>
    </source>
</evidence>
<comment type="similarity">
    <text evidence="11 12">Belongs to the TonB-dependent receptor family.</text>
</comment>
<organism evidence="16 17">
    <name type="scientific">Caulobacter vibrioides OR37</name>
    <dbReference type="NCBI Taxonomy" id="1292034"/>
    <lineage>
        <taxon>Bacteria</taxon>
        <taxon>Pseudomonadati</taxon>
        <taxon>Pseudomonadota</taxon>
        <taxon>Alphaproteobacteria</taxon>
        <taxon>Caulobacterales</taxon>
        <taxon>Caulobacteraceae</taxon>
        <taxon>Caulobacter</taxon>
    </lineage>
</organism>
<keyword evidence="3 11" id="KW-1134">Transmembrane beta strand</keyword>
<evidence type="ECO:0000313" key="17">
    <source>
        <dbReference type="Proteomes" id="UP000013063"/>
    </source>
</evidence>
<protein>
    <submittedName>
        <fullName evidence="16">Outer membrane receptor protein</fullName>
    </submittedName>
</protein>
<dbReference type="AlphaFoldDB" id="R0D2P2"/>
<feature type="chain" id="PRO_5004347482" evidence="13">
    <location>
        <begin position="27"/>
        <end position="757"/>
    </location>
</feature>
<keyword evidence="13" id="KW-0732">Signal</keyword>
<dbReference type="STRING" id="1292034.OR37_01105"/>
<dbReference type="Gene3D" id="2.40.170.20">
    <property type="entry name" value="TonB-dependent receptor, beta-barrel domain"/>
    <property type="match status" value="1"/>
</dbReference>
<comment type="caution">
    <text evidence="16">The sequence shown here is derived from an EMBL/GenBank/DDBJ whole genome shotgun (WGS) entry which is preliminary data.</text>
</comment>
<sequence length="757" mass="82002" precursor="true">MYGEKNMKASMFLGCAVLALSAGAAAAQTQPAKQDNTAIEEIVVTAQKRSENLQDVPVSVTALTGDALAARGVKDVLALNNLAPGMRISSADAAANPKIYIRGVGLSDFNPNASSGVGVYVDGVYIGSPLAQMAGFFDLAQVEVLRGPQGTLYGRNTNGGAINITTKRPSQTFGADASLEYGSFNAVTADLGVGGPIVADKLAFRAAAQYVKDDGYTYNRVTGHDLNAANHWAGRLSMLYTPSSDFELLAQVNRYVNRGDATAPQHRALFPKTAAATGPDGFCASSAYSSGQCTDLLGYADTDNNPRATDANLEGKDKVDLFGASSQATWKLGGMSLISVTAWQWAHRNDLENTDASPLQMLEINYRSRQHQFTQEVRLQSDDEAARFKWVLGGYFMDEQVQDNTRQDVLRALRPLFTTPDNPTGLSLDNSVAVFGYPYTQKTKGYAVFGQADYKLTDRLTGTVGLRWSADDKSIDYRSQADDGAIVILISKQSKTFSAVSGRLGLRYAVSDDTNVYATYNRGYKSGGFFGGMATTAAQMEPYKNETLDAYELGMKSEFFDRRVRLNVSGFYYDYKNQQVFAQATRNGLTVLVLSNAANSKVYGGEAEITARPIQPLTLTAGLSLLHAKYGDYISEGNNFTGNWLPQSPKVTFNTAATWVAPLANGASIVANVDANYSSKIYFDNSNAPRLSQGAVWIAGAQLSWRSPDQKIEAGAFARNLFDKTYTVAISNIDSLGEDLLTYNRPRSLGVFLRYHY</sequence>
<dbReference type="GO" id="GO:0006826">
    <property type="term" value="P:iron ion transport"/>
    <property type="evidence" value="ECO:0007669"/>
    <property type="project" value="UniProtKB-KW"/>
</dbReference>
<reference evidence="16 17" key="1">
    <citation type="journal article" date="2013" name="Genome Announc.">
        <title>Draft Genome Sequence for Caulobacter sp. Strain OR37, a Bacterium Tolerant to Heavy Metals.</title>
        <authorList>
            <person name="Utturkar S.M."/>
            <person name="Bollmann A."/>
            <person name="Brzoska R.M."/>
            <person name="Klingeman D.M."/>
            <person name="Epstein S.E."/>
            <person name="Palumbo A.V."/>
            <person name="Brown S.D."/>
        </authorList>
    </citation>
    <scope>NUCLEOTIDE SEQUENCE [LARGE SCALE GENOMIC DNA]</scope>
    <source>
        <strain evidence="16 17">OR37</strain>
    </source>
</reference>
<dbReference type="Proteomes" id="UP000013063">
    <property type="component" value="Unassembled WGS sequence"/>
</dbReference>
<dbReference type="PANTHER" id="PTHR32552:SF81">
    <property type="entry name" value="TONB-DEPENDENT OUTER MEMBRANE RECEPTOR"/>
    <property type="match status" value="1"/>
</dbReference>
<evidence type="ECO:0000256" key="13">
    <source>
        <dbReference type="SAM" id="SignalP"/>
    </source>
</evidence>
<evidence type="ECO:0000256" key="4">
    <source>
        <dbReference type="ARBA" id="ARBA00022496"/>
    </source>
</evidence>
<dbReference type="SUPFAM" id="SSF56935">
    <property type="entry name" value="Porins"/>
    <property type="match status" value="1"/>
</dbReference>
<dbReference type="InterPro" id="IPR012910">
    <property type="entry name" value="Plug_dom"/>
</dbReference>
<evidence type="ECO:0000256" key="9">
    <source>
        <dbReference type="ARBA" id="ARBA00023136"/>
    </source>
</evidence>
<evidence type="ECO:0000256" key="1">
    <source>
        <dbReference type="ARBA" id="ARBA00004571"/>
    </source>
</evidence>
<feature type="signal peptide" evidence="13">
    <location>
        <begin position="1"/>
        <end position="26"/>
    </location>
</feature>
<evidence type="ECO:0000256" key="7">
    <source>
        <dbReference type="ARBA" id="ARBA00023065"/>
    </source>
</evidence>
<name>R0D2P2_CAUVI</name>
<evidence type="ECO:0000256" key="5">
    <source>
        <dbReference type="ARBA" id="ARBA00022692"/>
    </source>
</evidence>
<dbReference type="Pfam" id="PF07715">
    <property type="entry name" value="Plug"/>
    <property type="match status" value="1"/>
</dbReference>
<dbReference type="InterPro" id="IPR036942">
    <property type="entry name" value="Beta-barrel_TonB_sf"/>
</dbReference>
<feature type="domain" description="TonB-dependent receptor plug" evidence="15">
    <location>
        <begin position="53"/>
        <end position="161"/>
    </location>
</feature>
<evidence type="ECO:0000256" key="12">
    <source>
        <dbReference type="RuleBase" id="RU003357"/>
    </source>
</evidence>
<evidence type="ECO:0000256" key="11">
    <source>
        <dbReference type="PROSITE-ProRule" id="PRU01360"/>
    </source>
</evidence>
<keyword evidence="4" id="KW-0410">Iron transport</keyword>
<dbReference type="eggNOG" id="COG4773">
    <property type="taxonomic scope" value="Bacteria"/>
</dbReference>
<keyword evidence="5 11" id="KW-0812">Transmembrane</keyword>
<keyword evidence="6" id="KW-0408">Iron</keyword>
<keyword evidence="2 11" id="KW-0813">Transport</keyword>
<gene>
    <name evidence="16" type="ORF">OR37_01105</name>
</gene>